<gene>
    <name evidence="1" type="ORF">H261_00065</name>
</gene>
<comment type="caution">
    <text evidence="1">The sequence shown here is derived from an EMBL/GenBank/DDBJ whole genome shotgun (WGS) entry which is preliminary data.</text>
</comment>
<dbReference type="EMBL" id="AONQ01000001">
    <property type="protein sequence ID" value="EME71926.1"/>
    <property type="molecule type" value="Genomic_DNA"/>
</dbReference>
<proteinExistence type="predicted"/>
<evidence type="ECO:0000313" key="1">
    <source>
        <dbReference type="EMBL" id="EME71926.1"/>
    </source>
</evidence>
<organism evidence="1 2">
    <name type="scientific">Paramagnetospirillum caucaseum</name>
    <dbReference type="NCBI Taxonomy" id="1244869"/>
    <lineage>
        <taxon>Bacteria</taxon>
        <taxon>Pseudomonadati</taxon>
        <taxon>Pseudomonadota</taxon>
        <taxon>Alphaproteobacteria</taxon>
        <taxon>Rhodospirillales</taxon>
        <taxon>Magnetospirillaceae</taxon>
        <taxon>Paramagnetospirillum</taxon>
    </lineage>
</organism>
<evidence type="ECO:0000313" key="2">
    <source>
        <dbReference type="Proteomes" id="UP000011744"/>
    </source>
</evidence>
<protein>
    <submittedName>
        <fullName evidence="1">Uncharacterized protein</fullName>
    </submittedName>
</protein>
<reference evidence="1 2" key="1">
    <citation type="journal article" date="2014" name="Genome Announc.">
        <title>Draft Genome Sequence of Magnetospirillum sp. Strain SO-1, a Freshwater Magnetotactic Bacterium Isolated from the Ol'khovka River, Russia.</title>
        <authorList>
            <person name="Grouzdev D.S."/>
            <person name="Dziuba M.V."/>
            <person name="Sukhacheva M.S."/>
            <person name="Mardanov A.V."/>
            <person name="Beletskiy A.V."/>
            <person name="Kuznetsov B.B."/>
            <person name="Skryabin K.G."/>
        </authorList>
    </citation>
    <scope>NUCLEOTIDE SEQUENCE [LARGE SCALE GENOMIC DNA]</scope>
    <source>
        <strain evidence="1 2">SO-1</strain>
    </source>
</reference>
<dbReference type="OrthoDB" id="7345593at2"/>
<name>M2YFS9_9PROT</name>
<keyword evidence="2" id="KW-1185">Reference proteome</keyword>
<dbReference type="STRING" id="1244869.H261_00065"/>
<dbReference type="RefSeq" id="WP_008612952.1">
    <property type="nucleotide sequence ID" value="NZ_AONQ01000001.1"/>
</dbReference>
<dbReference type="AlphaFoldDB" id="M2YFS9"/>
<sequence>MNYQNPAHQRSSLSTFVIPFRLVGEAAKHPIDRGSRLGLKFEGKVVDGATIEILRHYSNGNVSVAAQGSISMAATDFNEARTRLLDGTFGLFGHLTGAITNITTEIGSPLTMVDSFGRIMQVALCAEDATRTDMTITAKDAVSVAPESDYGVVEVISRTPCRSCQREAEYTVLHVASRELAARASKSMTDDEMNELVYDLENASPQSPIGFCTCGAPGAETGSSSLAHWSRRVETGWTATDQAYQILSVRLL</sequence>
<dbReference type="Proteomes" id="UP000011744">
    <property type="component" value="Unassembled WGS sequence"/>
</dbReference>
<accession>M2YFS9</accession>